<dbReference type="Proteomes" id="UP000319499">
    <property type="component" value="Unassembled WGS sequence"/>
</dbReference>
<dbReference type="InterPro" id="IPR017853">
    <property type="entry name" value="GH"/>
</dbReference>
<dbReference type="OrthoDB" id="9798192at2"/>
<evidence type="ECO:0000313" key="3">
    <source>
        <dbReference type="Proteomes" id="UP000319499"/>
    </source>
</evidence>
<sequence>MPVEAYHFFTFCKSGNDQANNFINTVPKLSEMLPPVIDLEYGGNCKTSRLSKNEILKEIKIFEEKTQNYYGKKPILYVTKEFYEDFLMDKFHDNPLWYRNIYRSPKIKGDRNWLFWQYSNRGHMNGINTYVDLNVFQGNKNNFKRLLN</sequence>
<dbReference type="PROSITE" id="PS51904">
    <property type="entry name" value="GLYCOSYL_HYDROL_F25_2"/>
    <property type="match status" value="1"/>
</dbReference>
<accession>A0A563DBG5</accession>
<dbReference type="InterPro" id="IPR002053">
    <property type="entry name" value="Glyco_hydro_25"/>
</dbReference>
<dbReference type="Pfam" id="PF01183">
    <property type="entry name" value="Glyco_hydro_25"/>
    <property type="match status" value="1"/>
</dbReference>
<proteinExistence type="inferred from homology"/>
<comment type="caution">
    <text evidence="2">The sequence shown here is derived from an EMBL/GenBank/DDBJ whole genome shotgun (WGS) entry which is preliminary data.</text>
</comment>
<dbReference type="GO" id="GO:0016052">
    <property type="term" value="P:carbohydrate catabolic process"/>
    <property type="evidence" value="ECO:0007669"/>
    <property type="project" value="TreeGrafter"/>
</dbReference>
<keyword evidence="3" id="KW-1185">Reference proteome</keyword>
<comment type="similarity">
    <text evidence="1">Belongs to the glycosyl hydrolase 25 family.</text>
</comment>
<reference evidence="2 3" key="1">
    <citation type="submission" date="2019-02" db="EMBL/GenBank/DDBJ databases">
        <title>Apibacter muscae sp. nov.: a novel member of the house fly microbiota.</title>
        <authorList>
            <person name="Park R."/>
        </authorList>
    </citation>
    <scope>NUCLEOTIDE SEQUENCE [LARGE SCALE GENOMIC DNA]</scope>
    <source>
        <strain evidence="2 3">AL1</strain>
    </source>
</reference>
<dbReference type="Gene3D" id="3.20.20.80">
    <property type="entry name" value="Glycosidases"/>
    <property type="match status" value="1"/>
</dbReference>
<dbReference type="AlphaFoldDB" id="A0A563DBG5"/>
<protein>
    <recommendedName>
        <fullName evidence="4">Lysozyme</fullName>
    </recommendedName>
</protein>
<dbReference type="GO" id="GO:0009253">
    <property type="term" value="P:peptidoglycan catabolic process"/>
    <property type="evidence" value="ECO:0007669"/>
    <property type="project" value="InterPro"/>
</dbReference>
<gene>
    <name evidence="2" type="ORF">ETU09_07315</name>
</gene>
<evidence type="ECO:0008006" key="4">
    <source>
        <dbReference type="Google" id="ProtNLM"/>
    </source>
</evidence>
<organism evidence="2 3">
    <name type="scientific">Apibacter muscae</name>
    <dbReference type="NCBI Taxonomy" id="2509004"/>
    <lineage>
        <taxon>Bacteria</taxon>
        <taxon>Pseudomonadati</taxon>
        <taxon>Bacteroidota</taxon>
        <taxon>Flavobacteriia</taxon>
        <taxon>Flavobacteriales</taxon>
        <taxon>Weeksellaceae</taxon>
        <taxon>Apibacter</taxon>
    </lineage>
</organism>
<name>A0A563DBG5_9FLAO</name>
<dbReference type="PANTHER" id="PTHR34135:SF2">
    <property type="entry name" value="LYSOZYME"/>
    <property type="match status" value="1"/>
</dbReference>
<dbReference type="GO" id="GO:0016998">
    <property type="term" value="P:cell wall macromolecule catabolic process"/>
    <property type="evidence" value="ECO:0007669"/>
    <property type="project" value="InterPro"/>
</dbReference>
<dbReference type="PANTHER" id="PTHR34135">
    <property type="entry name" value="LYSOZYME"/>
    <property type="match status" value="1"/>
</dbReference>
<dbReference type="SUPFAM" id="SSF51445">
    <property type="entry name" value="(Trans)glycosidases"/>
    <property type="match status" value="1"/>
</dbReference>
<evidence type="ECO:0000313" key="2">
    <source>
        <dbReference type="EMBL" id="TWP27452.1"/>
    </source>
</evidence>
<dbReference type="EMBL" id="SELH01000022">
    <property type="protein sequence ID" value="TWP27452.1"/>
    <property type="molecule type" value="Genomic_DNA"/>
</dbReference>
<dbReference type="GO" id="GO:0003796">
    <property type="term" value="F:lysozyme activity"/>
    <property type="evidence" value="ECO:0007669"/>
    <property type="project" value="InterPro"/>
</dbReference>
<evidence type="ECO:0000256" key="1">
    <source>
        <dbReference type="ARBA" id="ARBA00010646"/>
    </source>
</evidence>